<keyword evidence="4" id="KW-1003">Cell membrane</keyword>
<evidence type="ECO:0000256" key="7">
    <source>
        <dbReference type="ARBA" id="ARBA00023136"/>
    </source>
</evidence>
<dbReference type="GO" id="GO:0005886">
    <property type="term" value="C:plasma membrane"/>
    <property type="evidence" value="ECO:0007669"/>
    <property type="project" value="UniProtKB-SubCell"/>
</dbReference>
<dbReference type="InterPro" id="IPR017871">
    <property type="entry name" value="ABC_transporter-like_CS"/>
</dbReference>
<dbReference type="GO" id="GO:0016887">
    <property type="term" value="F:ATP hydrolysis activity"/>
    <property type="evidence" value="ECO:0007669"/>
    <property type="project" value="InterPro"/>
</dbReference>
<dbReference type="SUPFAM" id="SSF52540">
    <property type="entry name" value="P-loop containing nucleoside triphosphate hydrolases"/>
    <property type="match status" value="1"/>
</dbReference>
<gene>
    <name evidence="9" type="ORF">SAMN05216377_1413</name>
</gene>
<proteinExistence type="inferred from homology"/>
<evidence type="ECO:0000256" key="1">
    <source>
        <dbReference type="ARBA" id="ARBA00004202"/>
    </source>
</evidence>
<dbReference type="GO" id="GO:0005524">
    <property type="term" value="F:ATP binding"/>
    <property type="evidence" value="ECO:0007669"/>
    <property type="project" value="UniProtKB-KW"/>
</dbReference>
<dbReference type="RefSeq" id="WP_093089888.1">
    <property type="nucleotide sequence ID" value="NZ_FNBE01000041.1"/>
</dbReference>
<protein>
    <submittedName>
        <fullName evidence="9">Peptide/nickel transport system ATP-binding protein</fullName>
    </submittedName>
</protein>
<keyword evidence="3" id="KW-0813">Transport</keyword>
<dbReference type="SMART" id="SM00382">
    <property type="entry name" value="AAA"/>
    <property type="match status" value="1"/>
</dbReference>
<dbReference type="Gene3D" id="3.40.50.300">
    <property type="entry name" value="P-loop containing nucleotide triphosphate hydrolases"/>
    <property type="match status" value="1"/>
</dbReference>
<organism evidence="9 10">
    <name type="scientific">Pseudonocardia oroxyli</name>
    <dbReference type="NCBI Taxonomy" id="366584"/>
    <lineage>
        <taxon>Bacteria</taxon>
        <taxon>Bacillati</taxon>
        <taxon>Actinomycetota</taxon>
        <taxon>Actinomycetes</taxon>
        <taxon>Pseudonocardiales</taxon>
        <taxon>Pseudonocardiaceae</taxon>
        <taxon>Pseudonocardia</taxon>
    </lineage>
</organism>
<evidence type="ECO:0000259" key="8">
    <source>
        <dbReference type="PROSITE" id="PS50893"/>
    </source>
</evidence>
<dbReference type="InterPro" id="IPR027417">
    <property type="entry name" value="P-loop_NTPase"/>
</dbReference>
<keyword evidence="7" id="KW-0472">Membrane</keyword>
<evidence type="ECO:0000313" key="10">
    <source>
        <dbReference type="Proteomes" id="UP000198967"/>
    </source>
</evidence>
<dbReference type="InterPro" id="IPR003593">
    <property type="entry name" value="AAA+_ATPase"/>
</dbReference>
<dbReference type="PANTHER" id="PTHR43297:SF2">
    <property type="entry name" value="DIPEPTIDE TRANSPORT ATP-BINDING PROTEIN DPPD"/>
    <property type="match status" value="1"/>
</dbReference>
<dbReference type="PANTHER" id="PTHR43297">
    <property type="entry name" value="OLIGOPEPTIDE TRANSPORT ATP-BINDING PROTEIN APPD"/>
    <property type="match status" value="1"/>
</dbReference>
<dbReference type="CDD" id="cd03257">
    <property type="entry name" value="ABC_NikE_OppD_transporters"/>
    <property type="match status" value="1"/>
</dbReference>
<dbReference type="GO" id="GO:0015833">
    <property type="term" value="P:peptide transport"/>
    <property type="evidence" value="ECO:0007669"/>
    <property type="project" value="InterPro"/>
</dbReference>
<dbReference type="InterPro" id="IPR050388">
    <property type="entry name" value="ABC_Ni/Peptide_Import"/>
</dbReference>
<comment type="subcellular location">
    <subcellularLocation>
        <location evidence="1">Cell membrane</location>
        <topology evidence="1">Peripheral membrane protein</topology>
    </subcellularLocation>
</comment>
<keyword evidence="6 9" id="KW-0067">ATP-binding</keyword>
<dbReference type="Proteomes" id="UP000198967">
    <property type="component" value="Unassembled WGS sequence"/>
</dbReference>
<evidence type="ECO:0000256" key="2">
    <source>
        <dbReference type="ARBA" id="ARBA00005417"/>
    </source>
</evidence>
<keyword evidence="5" id="KW-0547">Nucleotide-binding</keyword>
<dbReference type="EMBL" id="FNBE01000041">
    <property type="protein sequence ID" value="SDH71912.1"/>
    <property type="molecule type" value="Genomic_DNA"/>
</dbReference>
<dbReference type="PROSITE" id="PS50893">
    <property type="entry name" value="ABC_TRANSPORTER_2"/>
    <property type="match status" value="1"/>
</dbReference>
<dbReference type="InterPro" id="IPR013563">
    <property type="entry name" value="Oligopep_ABC_C"/>
</dbReference>
<evidence type="ECO:0000256" key="3">
    <source>
        <dbReference type="ARBA" id="ARBA00022448"/>
    </source>
</evidence>
<name>A0A1G8EPY5_PSEOR</name>
<dbReference type="OrthoDB" id="3327300at2"/>
<keyword evidence="10" id="KW-1185">Reference proteome</keyword>
<dbReference type="Pfam" id="PF08352">
    <property type="entry name" value="oligo_HPY"/>
    <property type="match status" value="1"/>
</dbReference>
<dbReference type="Pfam" id="PF00005">
    <property type="entry name" value="ABC_tran"/>
    <property type="match status" value="1"/>
</dbReference>
<evidence type="ECO:0000313" key="9">
    <source>
        <dbReference type="EMBL" id="SDH71912.1"/>
    </source>
</evidence>
<evidence type="ECO:0000256" key="5">
    <source>
        <dbReference type="ARBA" id="ARBA00022741"/>
    </source>
</evidence>
<dbReference type="FunFam" id="3.40.50.300:FF:000016">
    <property type="entry name" value="Oligopeptide ABC transporter ATP-binding component"/>
    <property type="match status" value="1"/>
</dbReference>
<feature type="domain" description="ABC transporter" evidence="8">
    <location>
        <begin position="11"/>
        <end position="260"/>
    </location>
</feature>
<dbReference type="STRING" id="366584.SAMN05216377_1413"/>
<dbReference type="InterPro" id="IPR003439">
    <property type="entry name" value="ABC_transporter-like_ATP-bd"/>
</dbReference>
<evidence type="ECO:0000256" key="4">
    <source>
        <dbReference type="ARBA" id="ARBA00022475"/>
    </source>
</evidence>
<reference evidence="9 10" key="1">
    <citation type="submission" date="2016-10" db="EMBL/GenBank/DDBJ databases">
        <authorList>
            <person name="de Groot N.N."/>
        </authorList>
    </citation>
    <scope>NUCLEOTIDE SEQUENCE [LARGE SCALE GENOMIC DNA]</scope>
    <source>
        <strain evidence="9 10">CGMCC 4.3143</strain>
    </source>
</reference>
<dbReference type="NCBIfam" id="TIGR01727">
    <property type="entry name" value="oligo_HPY"/>
    <property type="match status" value="1"/>
</dbReference>
<evidence type="ECO:0000256" key="6">
    <source>
        <dbReference type="ARBA" id="ARBA00022840"/>
    </source>
</evidence>
<comment type="similarity">
    <text evidence="2">Belongs to the ABC transporter superfamily.</text>
</comment>
<dbReference type="PROSITE" id="PS00211">
    <property type="entry name" value="ABC_TRANSPORTER_1"/>
    <property type="match status" value="1"/>
</dbReference>
<dbReference type="AlphaFoldDB" id="A0A1G8EPY5"/>
<accession>A0A1G8EPY5</accession>
<sequence>MTISHTASPLLEVDHLHTHIPTPAGVVRAVDDVSLSLHPGEAMGIVGESGSGKSVLARSIMGLLPRNVVRSGAISFDGRDLLSDDRALHEELWGRRIALVFQDPSRSLNPVVRVERQLTEGMRKHLGISQAEARGRALQLLQEVGVPDPERRLTNFPGQMSGGMRQRVMIAVALSCEPDLLIADEPTTALDVTIQRQILDLLERLRQARRMSLLLISHDLGVVAGRTDRVAVMYAGRLVETGRTKAVFATPQHRYTEALLGATPSLTLPRHTRLQVIKGGLPNVYDPPAGCRFADRCVHVSGDCRSPDPFWIGLPGSDHMHGCRHPASGDVVSATAGGVGSLGR</sequence>